<dbReference type="PANTHER" id="PTHR46383">
    <property type="entry name" value="ASPARTATE AMINOTRANSFERASE"/>
    <property type="match status" value="1"/>
</dbReference>
<dbReference type="Proteomes" id="UP000190625">
    <property type="component" value="Unassembled WGS sequence"/>
</dbReference>
<keyword evidence="4 6" id="KW-0808">Transferase</keyword>
<dbReference type="GO" id="GO:0006520">
    <property type="term" value="P:amino acid metabolic process"/>
    <property type="evidence" value="ECO:0007669"/>
    <property type="project" value="InterPro"/>
</dbReference>
<dbReference type="Pfam" id="PF00155">
    <property type="entry name" value="Aminotran_1_2"/>
    <property type="match status" value="1"/>
</dbReference>
<evidence type="ECO:0000313" key="8">
    <source>
        <dbReference type="EMBL" id="SJZ32219.1"/>
    </source>
</evidence>
<name>A0A1T4JQ21_9FIRM</name>
<dbReference type="Gene3D" id="3.90.1150.10">
    <property type="entry name" value="Aspartate Aminotransferase, domain 1"/>
    <property type="match status" value="1"/>
</dbReference>
<comment type="cofactor">
    <cofactor evidence="1 6">
        <name>pyridoxal 5'-phosphate</name>
        <dbReference type="ChEBI" id="CHEBI:597326"/>
    </cofactor>
</comment>
<sequence>MYLAERVREVDASPTLAISSKAKELKRQGIDIIGLGAGEPDFDTPDHIKEVAIKAIEEGFTNYTVSSGILELKEAICEKLEENNNLKYKSEEIIVSSGAKHSLYNTLQSISDEGDEIILPAPYWVSYPQLINLAGGKPVILETMEENDFKLRPEDLSRLITDKTRGLILNTPSNPTGAVYNKEELEKIAEIAVENNIYIIADEIYNQIYYDEKPVSIASLNSKIKDLTILINGVSKAYAMTGWRIGYTAANKEIVDAMSKLQSHSTSNPNSIAQKASVAALIGSQKPVEQMVEAFQERRDYVVSRINQINGLSVEIPKGAFYLFVNATKLIGEEINGIQITDDQKLVKALLTEAEVAVVPGSAFGAPNYLRLSYATSLEELTIALDRISEFLGTKNE</sequence>
<dbReference type="EMBL" id="FUWM01000004">
    <property type="protein sequence ID" value="SJZ32219.1"/>
    <property type="molecule type" value="Genomic_DNA"/>
</dbReference>
<dbReference type="CDD" id="cd00609">
    <property type="entry name" value="AAT_like"/>
    <property type="match status" value="1"/>
</dbReference>
<dbReference type="GO" id="GO:0008483">
    <property type="term" value="F:transaminase activity"/>
    <property type="evidence" value="ECO:0007669"/>
    <property type="project" value="UniProtKB-KW"/>
</dbReference>
<dbReference type="RefSeq" id="WP_078808831.1">
    <property type="nucleotide sequence ID" value="NZ_FUWM01000004.1"/>
</dbReference>
<dbReference type="InterPro" id="IPR015422">
    <property type="entry name" value="PyrdxlP-dep_Trfase_small"/>
</dbReference>
<protein>
    <recommendedName>
        <fullName evidence="6">Aminotransferase</fullName>
        <ecNumber evidence="6">2.6.1.-</ecNumber>
    </recommendedName>
</protein>
<dbReference type="SUPFAM" id="SSF53383">
    <property type="entry name" value="PLP-dependent transferases"/>
    <property type="match status" value="1"/>
</dbReference>
<comment type="similarity">
    <text evidence="2 6">Belongs to the class-I pyridoxal-phosphate-dependent aminotransferase family.</text>
</comment>
<dbReference type="InterPro" id="IPR004838">
    <property type="entry name" value="NHTrfase_class1_PyrdxlP-BS"/>
</dbReference>
<evidence type="ECO:0000256" key="2">
    <source>
        <dbReference type="ARBA" id="ARBA00007441"/>
    </source>
</evidence>
<keyword evidence="5" id="KW-0663">Pyridoxal phosphate</keyword>
<dbReference type="OrthoDB" id="9802328at2"/>
<evidence type="ECO:0000256" key="6">
    <source>
        <dbReference type="RuleBase" id="RU000481"/>
    </source>
</evidence>
<dbReference type="EC" id="2.6.1.-" evidence="6"/>
<accession>A0A1T4JQ21</accession>
<dbReference type="PANTHER" id="PTHR46383:SF1">
    <property type="entry name" value="ASPARTATE AMINOTRANSFERASE"/>
    <property type="match status" value="1"/>
</dbReference>
<dbReference type="Gene3D" id="3.40.640.10">
    <property type="entry name" value="Type I PLP-dependent aspartate aminotransferase-like (Major domain)"/>
    <property type="match status" value="1"/>
</dbReference>
<reference evidence="9" key="1">
    <citation type="submission" date="2017-02" db="EMBL/GenBank/DDBJ databases">
        <authorList>
            <person name="Varghese N."/>
            <person name="Submissions S."/>
        </authorList>
    </citation>
    <scope>NUCLEOTIDE SEQUENCE [LARGE SCALE GENOMIC DNA]</scope>
    <source>
        <strain evidence="9">ATCC BAA-73</strain>
    </source>
</reference>
<feature type="domain" description="Aminotransferase class I/classII large" evidence="7">
    <location>
        <begin position="31"/>
        <end position="388"/>
    </location>
</feature>
<dbReference type="AlphaFoldDB" id="A0A1T4JQ21"/>
<gene>
    <name evidence="8" type="ORF">SAMN02745118_00297</name>
</gene>
<keyword evidence="3 6" id="KW-0032">Aminotransferase</keyword>
<evidence type="ECO:0000313" key="9">
    <source>
        <dbReference type="Proteomes" id="UP000190625"/>
    </source>
</evidence>
<keyword evidence="9" id="KW-1185">Reference proteome</keyword>
<dbReference type="FunFam" id="3.40.640.10:FF:000033">
    <property type="entry name" value="Aspartate aminotransferase"/>
    <property type="match status" value="1"/>
</dbReference>
<dbReference type="InterPro" id="IPR004839">
    <property type="entry name" value="Aminotransferase_I/II_large"/>
</dbReference>
<evidence type="ECO:0000256" key="4">
    <source>
        <dbReference type="ARBA" id="ARBA00022679"/>
    </source>
</evidence>
<evidence type="ECO:0000256" key="1">
    <source>
        <dbReference type="ARBA" id="ARBA00001933"/>
    </source>
</evidence>
<dbReference type="PROSITE" id="PS00105">
    <property type="entry name" value="AA_TRANSFER_CLASS_1"/>
    <property type="match status" value="1"/>
</dbReference>
<dbReference type="InterPro" id="IPR050596">
    <property type="entry name" value="AspAT/PAT-like"/>
</dbReference>
<evidence type="ECO:0000256" key="3">
    <source>
        <dbReference type="ARBA" id="ARBA00022576"/>
    </source>
</evidence>
<dbReference type="GO" id="GO:0030170">
    <property type="term" value="F:pyridoxal phosphate binding"/>
    <property type="evidence" value="ECO:0007669"/>
    <property type="project" value="InterPro"/>
</dbReference>
<dbReference type="STRING" id="142842.SAMN02745118_00297"/>
<proteinExistence type="inferred from homology"/>
<dbReference type="InterPro" id="IPR015424">
    <property type="entry name" value="PyrdxlP-dep_Trfase"/>
</dbReference>
<organism evidence="8 9">
    <name type="scientific">Selenihalanaerobacter shriftii</name>
    <dbReference type="NCBI Taxonomy" id="142842"/>
    <lineage>
        <taxon>Bacteria</taxon>
        <taxon>Bacillati</taxon>
        <taxon>Bacillota</taxon>
        <taxon>Clostridia</taxon>
        <taxon>Halanaerobiales</taxon>
        <taxon>Halobacteroidaceae</taxon>
        <taxon>Selenihalanaerobacter</taxon>
    </lineage>
</organism>
<evidence type="ECO:0000256" key="5">
    <source>
        <dbReference type="ARBA" id="ARBA00022898"/>
    </source>
</evidence>
<dbReference type="InterPro" id="IPR015421">
    <property type="entry name" value="PyrdxlP-dep_Trfase_major"/>
</dbReference>
<evidence type="ECO:0000259" key="7">
    <source>
        <dbReference type="Pfam" id="PF00155"/>
    </source>
</evidence>